<comment type="subcellular location">
    <subcellularLocation>
        <location evidence="1">Cell outer membrane</location>
        <topology evidence="1">Multi-pass membrane protein</topology>
    </subcellularLocation>
</comment>
<evidence type="ECO:0000313" key="19">
    <source>
        <dbReference type="Proteomes" id="UP001248819"/>
    </source>
</evidence>
<evidence type="ECO:0000256" key="6">
    <source>
        <dbReference type="ARBA" id="ARBA00022692"/>
    </source>
</evidence>
<dbReference type="RefSeq" id="WP_311484610.1">
    <property type="nucleotide sequence ID" value="NZ_JAVRHP010000043.1"/>
</dbReference>
<evidence type="ECO:0000256" key="14">
    <source>
        <dbReference type="ARBA" id="ARBA00023288"/>
    </source>
</evidence>
<feature type="compositionally biased region" description="Low complexity" evidence="15">
    <location>
        <begin position="75"/>
        <end position="86"/>
    </location>
</feature>
<dbReference type="PROSITE" id="PS51257">
    <property type="entry name" value="PROKAR_LIPOPROTEIN"/>
    <property type="match status" value="1"/>
</dbReference>
<evidence type="ECO:0000256" key="2">
    <source>
        <dbReference type="ARBA" id="ARBA00009450"/>
    </source>
</evidence>
<evidence type="ECO:0000256" key="15">
    <source>
        <dbReference type="SAM" id="MobiDB-lite"/>
    </source>
</evidence>
<dbReference type="Gene3D" id="3.30.1950.10">
    <property type="entry name" value="wza like domain"/>
    <property type="match status" value="1"/>
</dbReference>
<comment type="similarity">
    <text evidence="2">Belongs to the BexD/CtrA/VexA family.</text>
</comment>
<dbReference type="Proteomes" id="UP001248819">
    <property type="component" value="Unassembled WGS sequence"/>
</dbReference>
<name>A0ABU3CVQ3_9FLAO</name>
<keyword evidence="7" id="KW-0732">Signal</keyword>
<evidence type="ECO:0000256" key="5">
    <source>
        <dbReference type="ARBA" id="ARBA00022597"/>
    </source>
</evidence>
<evidence type="ECO:0000259" key="16">
    <source>
        <dbReference type="Pfam" id="PF02563"/>
    </source>
</evidence>
<dbReference type="InterPro" id="IPR054765">
    <property type="entry name" value="SLBB_dom"/>
</dbReference>
<evidence type="ECO:0000256" key="11">
    <source>
        <dbReference type="ARBA" id="ARBA00023136"/>
    </source>
</evidence>
<evidence type="ECO:0000256" key="4">
    <source>
        <dbReference type="ARBA" id="ARBA00022452"/>
    </source>
</evidence>
<keyword evidence="9" id="KW-0406">Ion transport</keyword>
<protein>
    <submittedName>
        <fullName evidence="18">Polysaccharide biosynthesis/export family protein</fullName>
    </submittedName>
</protein>
<keyword evidence="6" id="KW-0812">Transmembrane</keyword>
<comment type="caution">
    <text evidence="18">The sequence shown here is derived from an EMBL/GenBank/DDBJ whole genome shotgun (WGS) entry which is preliminary data.</text>
</comment>
<keyword evidence="11" id="KW-0472">Membrane</keyword>
<evidence type="ECO:0000256" key="13">
    <source>
        <dbReference type="ARBA" id="ARBA00023237"/>
    </source>
</evidence>
<keyword evidence="13" id="KW-0998">Cell outer membrane</keyword>
<keyword evidence="8" id="KW-0625">Polysaccharide transport</keyword>
<keyword evidence="14" id="KW-0449">Lipoprotein</keyword>
<dbReference type="PANTHER" id="PTHR33619:SF3">
    <property type="entry name" value="POLYSACCHARIDE EXPORT PROTEIN GFCE-RELATED"/>
    <property type="match status" value="1"/>
</dbReference>
<sequence length="256" mass="27726">MKSRNLILLLLPVVFSCSGSRDLTYFSDFSDNEVVHTENIPLVVEEPVIQPSDILSIKVNSLNPEANAPFNRNPSTTTEGNSSSGGVEAGYLVDSSGNIDFPVLGSIKVGGLTKSGVKEKLTALLSKYLGDPLITVRYLNYRITVIGEVNNPSTFVIPSERVSIIEAIGMAGDLTAYGKRDNVLLIKEAEGVRRAVRLNLNQKEVLNSPYFYLGPNDVLYVEPVASKKEQASSARNNISLILSIISVGSLILLNLN</sequence>
<evidence type="ECO:0000313" key="18">
    <source>
        <dbReference type="EMBL" id="MDT0650429.1"/>
    </source>
</evidence>
<dbReference type="InterPro" id="IPR049712">
    <property type="entry name" value="Poly_export"/>
</dbReference>
<dbReference type="Pfam" id="PF22461">
    <property type="entry name" value="SLBB_2"/>
    <property type="match status" value="1"/>
</dbReference>
<feature type="domain" description="SLBB" evidence="17">
    <location>
        <begin position="142"/>
        <end position="221"/>
    </location>
</feature>
<evidence type="ECO:0000256" key="1">
    <source>
        <dbReference type="ARBA" id="ARBA00004571"/>
    </source>
</evidence>
<dbReference type="Pfam" id="PF02563">
    <property type="entry name" value="Poly_export"/>
    <property type="match status" value="1"/>
</dbReference>
<gene>
    <name evidence="18" type="ORF">RM529_09745</name>
</gene>
<accession>A0ABU3CVQ3</accession>
<keyword evidence="5" id="KW-0762">Sugar transport</keyword>
<evidence type="ECO:0000256" key="12">
    <source>
        <dbReference type="ARBA" id="ARBA00023139"/>
    </source>
</evidence>
<feature type="region of interest" description="Disordered" evidence="15">
    <location>
        <begin position="66"/>
        <end position="87"/>
    </location>
</feature>
<evidence type="ECO:0000256" key="7">
    <source>
        <dbReference type="ARBA" id="ARBA00022729"/>
    </source>
</evidence>
<evidence type="ECO:0000256" key="8">
    <source>
        <dbReference type="ARBA" id="ARBA00023047"/>
    </source>
</evidence>
<keyword evidence="4" id="KW-1134">Transmembrane beta strand</keyword>
<reference evidence="18 19" key="1">
    <citation type="submission" date="2023-09" db="EMBL/GenBank/DDBJ databases">
        <authorList>
            <person name="Rey-Velasco X."/>
        </authorList>
    </citation>
    <scope>NUCLEOTIDE SEQUENCE [LARGE SCALE GENOMIC DNA]</scope>
    <source>
        <strain evidence="18 19">F297</strain>
    </source>
</reference>
<keyword evidence="3" id="KW-0813">Transport</keyword>
<feature type="domain" description="Polysaccharide export protein N-terminal" evidence="16">
    <location>
        <begin position="46"/>
        <end position="137"/>
    </location>
</feature>
<evidence type="ECO:0000256" key="9">
    <source>
        <dbReference type="ARBA" id="ARBA00023065"/>
    </source>
</evidence>
<dbReference type="InterPro" id="IPR003715">
    <property type="entry name" value="Poly_export_N"/>
</dbReference>
<evidence type="ECO:0000256" key="3">
    <source>
        <dbReference type="ARBA" id="ARBA00022448"/>
    </source>
</evidence>
<dbReference type="EMBL" id="JAVRHP010000043">
    <property type="protein sequence ID" value="MDT0650429.1"/>
    <property type="molecule type" value="Genomic_DNA"/>
</dbReference>
<dbReference type="PANTHER" id="PTHR33619">
    <property type="entry name" value="POLYSACCHARIDE EXPORT PROTEIN GFCE-RELATED"/>
    <property type="match status" value="1"/>
</dbReference>
<keyword evidence="10" id="KW-0626">Porin</keyword>
<evidence type="ECO:0000256" key="10">
    <source>
        <dbReference type="ARBA" id="ARBA00023114"/>
    </source>
</evidence>
<keyword evidence="19" id="KW-1185">Reference proteome</keyword>
<keyword evidence="12" id="KW-0564">Palmitate</keyword>
<organism evidence="18 19">
    <name type="scientific">Autumnicola edwardsiae</name>
    <dbReference type="NCBI Taxonomy" id="3075594"/>
    <lineage>
        <taxon>Bacteria</taxon>
        <taxon>Pseudomonadati</taxon>
        <taxon>Bacteroidota</taxon>
        <taxon>Flavobacteriia</taxon>
        <taxon>Flavobacteriales</taxon>
        <taxon>Flavobacteriaceae</taxon>
        <taxon>Autumnicola</taxon>
    </lineage>
</organism>
<proteinExistence type="inferred from homology"/>
<evidence type="ECO:0000259" key="17">
    <source>
        <dbReference type="Pfam" id="PF22461"/>
    </source>
</evidence>